<accession>A0A2I1DN16</accession>
<organism evidence="1 2">
    <name type="scientific">Acidithiobacillus marinus</name>
    <dbReference type="NCBI Taxonomy" id="187490"/>
    <lineage>
        <taxon>Bacteria</taxon>
        <taxon>Pseudomonadati</taxon>
        <taxon>Pseudomonadota</taxon>
        <taxon>Acidithiobacillia</taxon>
        <taxon>Acidithiobacillales</taxon>
        <taxon>Acidithiobacillaceae</taxon>
        <taxon>Acidithiobacillus</taxon>
    </lineage>
</organism>
<name>A0A2I1DN16_9PROT</name>
<keyword evidence="2" id="KW-1185">Reference proteome</keyword>
<protein>
    <submittedName>
        <fullName evidence="1">Uncharacterized protein</fullName>
    </submittedName>
</protein>
<dbReference type="AlphaFoldDB" id="A0A2I1DN16"/>
<dbReference type="RefSeq" id="WP_101537372.1">
    <property type="nucleotide sequence ID" value="NZ_MXAV01000020.1"/>
</dbReference>
<dbReference type="InParanoid" id="A0A2I1DN16"/>
<comment type="caution">
    <text evidence="1">The sequence shown here is derived from an EMBL/GenBank/DDBJ whole genome shotgun (WGS) entry which is preliminary data.</text>
</comment>
<gene>
    <name evidence="1" type="ORF">B1757_05520</name>
</gene>
<reference evidence="1 2" key="1">
    <citation type="submission" date="2017-03" db="EMBL/GenBank/DDBJ databases">
        <title>Draft genime sequence of the acidophilic sulfur-oxidizing bacterium Acidithiobacillus sp. SH, isolated from seawater.</title>
        <authorList>
            <person name="Sharmin S."/>
            <person name="Tokuhisa M."/>
            <person name="Kanao T."/>
            <person name="Kamimura K."/>
        </authorList>
    </citation>
    <scope>NUCLEOTIDE SEQUENCE [LARGE SCALE GENOMIC DNA]</scope>
    <source>
        <strain evidence="1 2">SH</strain>
    </source>
</reference>
<proteinExistence type="predicted"/>
<evidence type="ECO:0000313" key="2">
    <source>
        <dbReference type="Proteomes" id="UP000234329"/>
    </source>
</evidence>
<dbReference type="EMBL" id="MXAV01000020">
    <property type="protein sequence ID" value="PKY11248.1"/>
    <property type="molecule type" value="Genomic_DNA"/>
</dbReference>
<evidence type="ECO:0000313" key="1">
    <source>
        <dbReference type="EMBL" id="PKY11248.1"/>
    </source>
</evidence>
<sequence>MTTKKLPLPNGLITIKTSEARVLNPIKTRKRVMARAAREYVTVESANYTLTSWQKDLTP</sequence>
<dbReference type="Proteomes" id="UP000234329">
    <property type="component" value="Unassembled WGS sequence"/>
</dbReference>